<feature type="domain" description="Fe2OG dioxygenase" evidence="7">
    <location>
        <begin position="156"/>
        <end position="265"/>
    </location>
</feature>
<dbReference type="InterPro" id="IPR051559">
    <property type="entry name" value="HIF_prolyl_hydroxylases"/>
</dbReference>
<keyword evidence="9" id="KW-1185">Reference proteome</keyword>
<evidence type="ECO:0000259" key="7">
    <source>
        <dbReference type="PROSITE" id="PS51471"/>
    </source>
</evidence>
<dbReference type="PROSITE" id="PS51471">
    <property type="entry name" value="FE2OG_OXY"/>
    <property type="match status" value="1"/>
</dbReference>
<evidence type="ECO:0000256" key="6">
    <source>
        <dbReference type="ARBA" id="ARBA00023004"/>
    </source>
</evidence>
<dbReference type="STRING" id="2903.R1C5I1"/>
<evidence type="ECO:0000313" key="8">
    <source>
        <dbReference type="EnsemblProtists" id="EOD17833"/>
    </source>
</evidence>
<dbReference type="HOGENOM" id="CLU_1177276_0_0_1"/>
<evidence type="ECO:0000256" key="1">
    <source>
        <dbReference type="ARBA" id="ARBA00001961"/>
    </source>
</evidence>
<name>A0A0D3J2U8_EMIH1</name>
<keyword evidence="3" id="KW-0847">Vitamin C</keyword>
<proteinExistence type="predicted"/>
<dbReference type="EnsemblProtists" id="EOD17833">
    <property type="protein sequence ID" value="EOD17833"/>
    <property type="gene ID" value="EMIHUDRAFT_209830"/>
</dbReference>
<dbReference type="Pfam" id="PF13640">
    <property type="entry name" value="2OG-FeII_Oxy_3"/>
    <property type="match status" value="1"/>
</dbReference>
<keyword evidence="4" id="KW-0223">Dioxygenase</keyword>
<evidence type="ECO:0000256" key="2">
    <source>
        <dbReference type="ARBA" id="ARBA00022723"/>
    </source>
</evidence>
<dbReference type="InterPro" id="IPR005123">
    <property type="entry name" value="Oxoglu/Fe-dep_dioxygenase_dom"/>
</dbReference>
<evidence type="ECO:0000313" key="9">
    <source>
        <dbReference type="Proteomes" id="UP000013827"/>
    </source>
</evidence>
<evidence type="ECO:0000256" key="4">
    <source>
        <dbReference type="ARBA" id="ARBA00022964"/>
    </source>
</evidence>
<dbReference type="GO" id="GO:0031418">
    <property type="term" value="F:L-ascorbic acid binding"/>
    <property type="evidence" value="ECO:0007669"/>
    <property type="project" value="UniProtKB-KW"/>
</dbReference>
<comment type="cofactor">
    <cofactor evidence="1">
        <name>L-ascorbate</name>
        <dbReference type="ChEBI" id="CHEBI:38290"/>
    </cofactor>
</comment>
<dbReference type="PANTHER" id="PTHR12907">
    <property type="entry name" value="EGL NINE HOMOLOG-RELATED"/>
    <property type="match status" value="1"/>
</dbReference>
<dbReference type="SMART" id="SM00702">
    <property type="entry name" value="P4Hc"/>
    <property type="match status" value="1"/>
</dbReference>
<organism evidence="8 9">
    <name type="scientific">Emiliania huxleyi (strain CCMP1516)</name>
    <dbReference type="NCBI Taxonomy" id="280463"/>
    <lineage>
        <taxon>Eukaryota</taxon>
        <taxon>Haptista</taxon>
        <taxon>Haptophyta</taxon>
        <taxon>Prymnesiophyceae</taxon>
        <taxon>Isochrysidales</taxon>
        <taxon>Noelaerhabdaceae</taxon>
        <taxon>Emiliania</taxon>
    </lineage>
</organism>
<reference evidence="9" key="1">
    <citation type="journal article" date="2013" name="Nature">
        <title>Pan genome of the phytoplankton Emiliania underpins its global distribution.</title>
        <authorList>
            <person name="Read B.A."/>
            <person name="Kegel J."/>
            <person name="Klute M.J."/>
            <person name="Kuo A."/>
            <person name="Lefebvre S.C."/>
            <person name="Maumus F."/>
            <person name="Mayer C."/>
            <person name="Miller J."/>
            <person name="Monier A."/>
            <person name="Salamov A."/>
            <person name="Young J."/>
            <person name="Aguilar M."/>
            <person name="Claverie J.M."/>
            <person name="Frickenhaus S."/>
            <person name="Gonzalez K."/>
            <person name="Herman E.K."/>
            <person name="Lin Y.C."/>
            <person name="Napier J."/>
            <person name="Ogata H."/>
            <person name="Sarno A.F."/>
            <person name="Shmutz J."/>
            <person name="Schroeder D."/>
            <person name="de Vargas C."/>
            <person name="Verret F."/>
            <person name="von Dassow P."/>
            <person name="Valentin K."/>
            <person name="Van de Peer Y."/>
            <person name="Wheeler G."/>
            <person name="Dacks J.B."/>
            <person name="Delwiche C.F."/>
            <person name="Dyhrman S.T."/>
            <person name="Glockner G."/>
            <person name="John U."/>
            <person name="Richards T."/>
            <person name="Worden A.Z."/>
            <person name="Zhang X."/>
            <person name="Grigoriev I.V."/>
            <person name="Allen A.E."/>
            <person name="Bidle K."/>
            <person name="Borodovsky M."/>
            <person name="Bowler C."/>
            <person name="Brownlee C."/>
            <person name="Cock J.M."/>
            <person name="Elias M."/>
            <person name="Gladyshev V.N."/>
            <person name="Groth M."/>
            <person name="Guda C."/>
            <person name="Hadaegh A."/>
            <person name="Iglesias-Rodriguez M.D."/>
            <person name="Jenkins J."/>
            <person name="Jones B.M."/>
            <person name="Lawson T."/>
            <person name="Leese F."/>
            <person name="Lindquist E."/>
            <person name="Lobanov A."/>
            <person name="Lomsadze A."/>
            <person name="Malik S.B."/>
            <person name="Marsh M.E."/>
            <person name="Mackinder L."/>
            <person name="Mock T."/>
            <person name="Mueller-Roeber B."/>
            <person name="Pagarete A."/>
            <person name="Parker M."/>
            <person name="Probert I."/>
            <person name="Quesneville H."/>
            <person name="Raines C."/>
            <person name="Rensing S.A."/>
            <person name="Riano-Pachon D.M."/>
            <person name="Richier S."/>
            <person name="Rokitta S."/>
            <person name="Shiraiwa Y."/>
            <person name="Soanes D.M."/>
            <person name="van der Giezen M."/>
            <person name="Wahlund T.M."/>
            <person name="Williams B."/>
            <person name="Wilson W."/>
            <person name="Wolfe G."/>
            <person name="Wurch L.L."/>
        </authorList>
    </citation>
    <scope>NUCLEOTIDE SEQUENCE</scope>
</reference>
<dbReference type="PaxDb" id="2903-EOD17833"/>
<keyword evidence="5" id="KW-0560">Oxidoreductase</keyword>
<dbReference type="Gene3D" id="2.60.120.620">
    <property type="entry name" value="q2cbj1_9rhob like domain"/>
    <property type="match status" value="1"/>
</dbReference>
<dbReference type="Proteomes" id="UP000013827">
    <property type="component" value="Unassembled WGS sequence"/>
</dbReference>
<dbReference type="GeneID" id="17263862"/>
<evidence type="ECO:0000256" key="5">
    <source>
        <dbReference type="ARBA" id="ARBA00023002"/>
    </source>
</evidence>
<keyword evidence="2" id="KW-0479">Metal-binding</keyword>
<dbReference type="InterPro" id="IPR006620">
    <property type="entry name" value="Pro_4_hyd_alph"/>
</dbReference>
<accession>A0A0D3J2U8</accession>
<dbReference type="GO" id="GO:0008198">
    <property type="term" value="F:ferrous iron binding"/>
    <property type="evidence" value="ECO:0007669"/>
    <property type="project" value="TreeGrafter"/>
</dbReference>
<keyword evidence="6" id="KW-0408">Iron</keyword>
<dbReference type="PANTHER" id="PTHR12907:SF26">
    <property type="entry name" value="HIF PROLYL HYDROXYLASE, ISOFORM C"/>
    <property type="match status" value="1"/>
</dbReference>
<dbReference type="AlphaFoldDB" id="A0A0D3J2U8"/>
<protein>
    <recommendedName>
        <fullName evidence="7">Fe2OG dioxygenase domain-containing protein</fullName>
    </recommendedName>
</protein>
<dbReference type="KEGG" id="ehx:EMIHUDRAFT_209830"/>
<dbReference type="GO" id="GO:0071456">
    <property type="term" value="P:cellular response to hypoxia"/>
    <property type="evidence" value="ECO:0007669"/>
    <property type="project" value="TreeGrafter"/>
</dbReference>
<reference evidence="8" key="2">
    <citation type="submission" date="2024-10" db="UniProtKB">
        <authorList>
            <consortium name="EnsemblProtists"/>
        </authorList>
    </citation>
    <scope>IDENTIFICATION</scope>
</reference>
<dbReference type="GO" id="GO:0031543">
    <property type="term" value="F:peptidyl-proline dioxygenase activity"/>
    <property type="evidence" value="ECO:0007669"/>
    <property type="project" value="TreeGrafter"/>
</dbReference>
<sequence length="267" mass="28722">MLHGGALRSAWLFAASVPTPSPPETAAAAMCELSEGNGYVVVPKWLPAAAKRHRVRANQESADIIAQLAGKAETATLAAGRVHKQRAFAKPALVAALRRSLGQYAFTPTASYSSDGAVDDLRSAYTARPDVEEAAFDALYGQLLEARGDLEALLGRPLSRGVEATFVVYEPGCFYRRHVDSLAGVDPAGSGGRAYSFVVYLTGEQPWQPSDGGALRVFCDALGEEVEEEVLPAAGLLVLFDSKRVSHEVMPTRRQRTCLVGWFREEV</sequence>
<dbReference type="RefSeq" id="XP_005770262.1">
    <property type="nucleotide sequence ID" value="XM_005770205.1"/>
</dbReference>
<evidence type="ECO:0000256" key="3">
    <source>
        <dbReference type="ARBA" id="ARBA00022896"/>
    </source>
</evidence>
<dbReference type="InterPro" id="IPR044862">
    <property type="entry name" value="Pro_4_hyd_alph_FE2OG_OXY"/>
</dbReference>